<dbReference type="EMBL" id="FOGD01000001">
    <property type="protein sequence ID" value="SEQ48180.1"/>
    <property type="molecule type" value="Genomic_DNA"/>
</dbReference>
<gene>
    <name evidence="1" type="ORF">SAMN02982919_00787</name>
</gene>
<organism evidence="1 2">
    <name type="scientific">Giesbergeria anulus</name>
    <dbReference type="NCBI Taxonomy" id="180197"/>
    <lineage>
        <taxon>Bacteria</taxon>
        <taxon>Pseudomonadati</taxon>
        <taxon>Pseudomonadota</taxon>
        <taxon>Betaproteobacteria</taxon>
        <taxon>Burkholderiales</taxon>
        <taxon>Comamonadaceae</taxon>
        <taxon>Giesbergeria</taxon>
    </lineage>
</organism>
<dbReference type="AlphaFoldDB" id="A0A1H9GDL7"/>
<protein>
    <submittedName>
        <fullName evidence="1">Type IV pilus assembly protein PilV</fullName>
    </submittedName>
</protein>
<reference evidence="1 2" key="1">
    <citation type="submission" date="2016-10" db="EMBL/GenBank/DDBJ databases">
        <authorList>
            <person name="de Groot N.N."/>
        </authorList>
    </citation>
    <scope>NUCLEOTIDE SEQUENCE [LARGE SCALE GENOMIC DNA]</scope>
    <source>
        <strain evidence="1 2">ATCC 35958</strain>
    </source>
</reference>
<proteinExistence type="predicted"/>
<evidence type="ECO:0000313" key="1">
    <source>
        <dbReference type="EMBL" id="SEQ48180.1"/>
    </source>
</evidence>
<sequence>MIEVLISIVVLSFGLLGSVGLQSFAIKSNREGRLQSVATTLAREYAEMMRGNKDVGTKTSTADNPYLLDDKTIKALSDLPSAWAYCLHTGCEDGGVLAASTPPAPPTPNTAIQKKVAQSEVLEWMARALDELPSAWIRVCFDDAPFDSSGLPQWTCTAPIGGATVNSTIVIKMGWTQSALERGQTGDAALQKADTRPTLVFPVTSGNDK</sequence>
<keyword evidence="2" id="KW-1185">Reference proteome</keyword>
<dbReference type="STRING" id="180197.SAMN02982919_00787"/>
<name>A0A1H9GDL7_9BURK</name>
<dbReference type="Proteomes" id="UP000199766">
    <property type="component" value="Unassembled WGS sequence"/>
</dbReference>
<accession>A0A1H9GDL7</accession>
<evidence type="ECO:0000313" key="2">
    <source>
        <dbReference type="Proteomes" id="UP000199766"/>
    </source>
</evidence>